<feature type="compositionally biased region" description="Basic and acidic residues" evidence="1">
    <location>
        <begin position="74"/>
        <end position="96"/>
    </location>
</feature>
<dbReference type="InterPro" id="IPR006994">
    <property type="entry name" value="TCF25/Rqc1"/>
</dbReference>
<dbReference type="Pfam" id="PF04910">
    <property type="entry name" value="Tcf25"/>
    <property type="match status" value="1"/>
</dbReference>
<reference evidence="3" key="1">
    <citation type="submission" date="2016-06" db="EMBL/GenBank/DDBJ databases">
        <title>First high quality genome sequence of Plasmodium coatneyi using continuous long reads from single molecule, real-time sequencing.</title>
        <authorList>
            <person name="Chien J.-T."/>
            <person name="Pakala S.B."/>
            <person name="Geraldo J.A."/>
            <person name="Lapp S.A."/>
            <person name="Barnwell J.W."/>
            <person name="Kissinger J.C."/>
            <person name="Galinski M.R."/>
            <person name="Humphrey J.C."/>
        </authorList>
    </citation>
    <scope>NUCLEOTIDE SEQUENCE [LARGE SCALE GENOMIC DNA]</scope>
    <source>
        <strain evidence="3">Hackeri</strain>
    </source>
</reference>
<feature type="region of interest" description="Disordered" evidence="1">
    <location>
        <begin position="467"/>
        <end position="589"/>
    </location>
</feature>
<feature type="compositionally biased region" description="Basic and acidic residues" evidence="1">
    <location>
        <begin position="570"/>
        <end position="589"/>
    </location>
</feature>
<evidence type="ECO:0000256" key="1">
    <source>
        <dbReference type="SAM" id="MobiDB-lite"/>
    </source>
</evidence>
<protein>
    <recommendedName>
        <fullName evidence="4">Transcription factor 25</fullName>
    </recommendedName>
</protein>
<proteinExistence type="predicted"/>
<dbReference type="Proteomes" id="UP000092716">
    <property type="component" value="Chromosome 10"/>
</dbReference>
<evidence type="ECO:0008006" key="4">
    <source>
        <dbReference type="Google" id="ProtNLM"/>
    </source>
</evidence>
<feature type="compositionally biased region" description="Basic residues" evidence="1">
    <location>
        <begin position="109"/>
        <end position="118"/>
    </location>
</feature>
<feature type="compositionally biased region" description="Acidic residues" evidence="1">
    <location>
        <begin position="148"/>
        <end position="157"/>
    </location>
</feature>
<feature type="compositionally biased region" description="Basic and acidic residues" evidence="1">
    <location>
        <begin position="135"/>
        <end position="147"/>
    </location>
</feature>
<dbReference type="RefSeq" id="XP_019915263.1">
    <property type="nucleotide sequence ID" value="XM_020059908.1"/>
</dbReference>
<name>A0A1B1E0M7_9APIC</name>
<dbReference type="EMBL" id="CP016248">
    <property type="protein sequence ID" value="ANQ08568.1"/>
    <property type="molecule type" value="Genomic_DNA"/>
</dbReference>
<feature type="region of interest" description="Disordered" evidence="1">
    <location>
        <begin position="674"/>
        <end position="695"/>
    </location>
</feature>
<feature type="compositionally biased region" description="Low complexity" evidence="1">
    <location>
        <begin position="475"/>
        <end position="493"/>
    </location>
</feature>
<dbReference type="OrthoDB" id="205993at2759"/>
<keyword evidence="3" id="KW-1185">Reference proteome</keyword>
<sequence length="916" mass="105426">MSSRLLKKFLKEKTRDEIKTLGELVEEEEAVTVRPKKKSVFAYLDDSEGSDGSTPSQPDGEAEKGKGKVAQSGAKEKQSQNGPKEKQSQNGIKEKQSPNGGNGAPPPRSSKKKKKKKKNLDEEIDDILHTINAETKQKTEGHPNGKDSDEEAQEGGDDPSQMNLPELSACTHEKYDYCLKLEKGNFDVNIELKRIFGKDFVKEKKFIQKSKIKYIKNWLIQDYSTKIVHPPMSMKKYGNEFKLEKYKLYLEAENLFYVLLDTHDIEAMHNLLKKFPFHVDTLLVLSEYYNESNNFEVANKFTKLSLLLLQHVFHIDFHPNNLNKQRQIFVNPYLYDNKALFKALYMHMMSLENEACTITALEVAKLLCKIDLQFDLCSILLRIDSLILKCNLFDFLIYFSFNFVIQNVQCVVPPARLSQIIATSFPSAQDNPFHDEMKFPEIHPPKWDQDLWKRQSAQYYIDQEGNVHTGIAPEPGATTTAAVQAAPAEGAEPSGHANQLINRYTEEECASPTTEQRTDELKKMNNEKREPPNDTYSNDEPLYRLKSEDGSELSVGPEQHSVGQPDEKDEQDKDDPQEGACKGDERIEDERVENTLQSKLLFDNFEIRLHFILPNFAFSLPLSMYLKNNNFVDHQEIRLISVNDLVSAFTYEECRFLSPHCAIRFDCHGDSKAGRHDQSGHAQPDQSPHQPKKEQPSLSFSAHVTLLRALLCFPNFLQTFLNYNNFKTTKVVKKTIYETSFQDILASPPFSSPSLFRLGENETVQKIISCYLEKNNIYYKSEKIITWFHVCSAFLHDMYRDPSAAQALDKARAQWHSKIPLLDINKYKDVRVGEFKSSNYLLPDFMMEKNRTYSPHIPTTPSNYYVSLNSNLIIAFFQSLLPWYQVDYYGTHSRPVYFSTLIQNVVNETKRLFNFQ</sequence>
<dbReference type="VEuPathDB" id="PlasmoDB:PCOAH_00031080"/>
<feature type="compositionally biased region" description="Polar residues" evidence="1">
    <location>
        <begin position="680"/>
        <end position="689"/>
    </location>
</feature>
<dbReference type="AlphaFoldDB" id="A0A1B1E0M7"/>
<dbReference type="GO" id="GO:1990112">
    <property type="term" value="C:RQC complex"/>
    <property type="evidence" value="ECO:0007669"/>
    <property type="project" value="TreeGrafter"/>
</dbReference>
<dbReference type="PANTHER" id="PTHR22684">
    <property type="entry name" value="NULP1-RELATED"/>
    <property type="match status" value="1"/>
</dbReference>
<feature type="region of interest" description="Disordered" evidence="1">
    <location>
        <begin position="27"/>
        <end position="164"/>
    </location>
</feature>
<accession>A0A1B1E0M7</accession>
<gene>
    <name evidence="2" type="ORF">PCOAH_00031080</name>
</gene>
<dbReference type="PANTHER" id="PTHR22684:SF0">
    <property type="entry name" value="RIBOSOME QUALITY CONTROL COMPLEX SUBUNIT TCF25"/>
    <property type="match status" value="1"/>
</dbReference>
<evidence type="ECO:0000313" key="3">
    <source>
        <dbReference type="Proteomes" id="UP000092716"/>
    </source>
</evidence>
<evidence type="ECO:0000313" key="2">
    <source>
        <dbReference type="EMBL" id="ANQ08568.1"/>
    </source>
</evidence>
<organism evidence="2 3">
    <name type="scientific">Plasmodium coatneyi</name>
    <dbReference type="NCBI Taxonomy" id="208452"/>
    <lineage>
        <taxon>Eukaryota</taxon>
        <taxon>Sar</taxon>
        <taxon>Alveolata</taxon>
        <taxon>Apicomplexa</taxon>
        <taxon>Aconoidasida</taxon>
        <taxon>Haemosporida</taxon>
        <taxon>Plasmodiidae</taxon>
        <taxon>Plasmodium</taxon>
    </lineage>
</organism>
<dbReference type="GeneID" id="30909839"/>
<feature type="compositionally biased region" description="Basic and acidic residues" evidence="1">
    <location>
        <begin position="516"/>
        <end position="532"/>
    </location>
</feature>
<dbReference type="KEGG" id="pcot:PCOAH_00031080"/>